<dbReference type="Pfam" id="PF05296">
    <property type="entry name" value="TAS2R"/>
    <property type="match status" value="1"/>
</dbReference>
<keyword evidence="6 13" id="KW-1133">Transmembrane helix</keyword>
<evidence type="ECO:0000256" key="9">
    <source>
        <dbReference type="ARBA" id="ARBA00023170"/>
    </source>
</evidence>
<feature type="transmembrane region" description="Helical" evidence="13">
    <location>
        <begin position="150"/>
        <end position="174"/>
    </location>
</feature>
<dbReference type="EMBL" id="WNTK01006648">
    <property type="protein sequence ID" value="KAG9463494.1"/>
    <property type="molecule type" value="Genomic_DNA"/>
</dbReference>
<evidence type="ECO:0000256" key="12">
    <source>
        <dbReference type="RuleBase" id="RU004424"/>
    </source>
</evidence>
<dbReference type="SUPFAM" id="SSF81321">
    <property type="entry name" value="Family A G protein-coupled receptor-like"/>
    <property type="match status" value="1"/>
</dbReference>
<dbReference type="Proteomes" id="UP000770717">
    <property type="component" value="Unassembled WGS sequence"/>
</dbReference>
<keyword evidence="5 12" id="KW-0812">Transmembrane</keyword>
<feature type="transmembrane region" description="Helical" evidence="13">
    <location>
        <begin position="12"/>
        <end position="35"/>
    </location>
</feature>
<keyword evidence="15" id="KW-1185">Reference proteome</keyword>
<dbReference type="Gene3D" id="1.20.1070.10">
    <property type="entry name" value="Rhodopsin 7-helix transmembrane proteins"/>
    <property type="match status" value="1"/>
</dbReference>
<dbReference type="AlphaFoldDB" id="A0A8J6E7X8"/>
<dbReference type="GO" id="GO:0004930">
    <property type="term" value="F:G protein-coupled receptor activity"/>
    <property type="evidence" value="ECO:0007669"/>
    <property type="project" value="UniProtKB-KW"/>
</dbReference>
<organism evidence="14 15">
    <name type="scientific">Eleutherodactylus coqui</name>
    <name type="common">Puerto Rican coqui</name>
    <dbReference type="NCBI Taxonomy" id="57060"/>
    <lineage>
        <taxon>Eukaryota</taxon>
        <taxon>Metazoa</taxon>
        <taxon>Chordata</taxon>
        <taxon>Craniata</taxon>
        <taxon>Vertebrata</taxon>
        <taxon>Euteleostomi</taxon>
        <taxon>Amphibia</taxon>
        <taxon>Batrachia</taxon>
        <taxon>Anura</taxon>
        <taxon>Neobatrachia</taxon>
        <taxon>Hyloidea</taxon>
        <taxon>Eleutherodactylidae</taxon>
        <taxon>Eleutherodactylinae</taxon>
        <taxon>Eleutherodactylus</taxon>
        <taxon>Eleutherodactylus</taxon>
    </lineage>
</organism>
<feature type="transmembrane region" description="Helical" evidence="13">
    <location>
        <begin position="97"/>
        <end position="117"/>
    </location>
</feature>
<feature type="transmembrane region" description="Helical" evidence="13">
    <location>
        <begin position="194"/>
        <end position="219"/>
    </location>
</feature>
<dbReference type="GO" id="GO:0016020">
    <property type="term" value="C:membrane"/>
    <property type="evidence" value="ECO:0007669"/>
    <property type="project" value="UniProtKB-SubCell"/>
</dbReference>
<gene>
    <name evidence="14" type="ORF">GDO78_021624</name>
</gene>
<evidence type="ECO:0000256" key="7">
    <source>
        <dbReference type="ARBA" id="ARBA00023040"/>
    </source>
</evidence>
<dbReference type="PANTHER" id="PTHR11394:SF47">
    <property type="entry name" value="TASTE RECEPTOR TYPE 2 MEMBER 40"/>
    <property type="match status" value="1"/>
</dbReference>
<accession>A0A8J6E7X8</accession>
<keyword evidence="8 12" id="KW-0472">Membrane</keyword>
<dbReference type="PANTHER" id="PTHR11394">
    <property type="entry name" value="TASTE RECEPTOR TYPE 2"/>
    <property type="match status" value="1"/>
</dbReference>
<evidence type="ECO:0000256" key="6">
    <source>
        <dbReference type="ARBA" id="ARBA00022989"/>
    </source>
</evidence>
<evidence type="ECO:0000256" key="3">
    <source>
        <dbReference type="ARBA" id="ARBA00022480"/>
    </source>
</evidence>
<proteinExistence type="inferred from homology"/>
<feature type="transmembrane region" description="Helical" evidence="13">
    <location>
        <begin position="231"/>
        <end position="253"/>
    </location>
</feature>
<name>A0A8J6E7X8_ELECQ</name>
<keyword evidence="7 12" id="KW-0297">G-protein coupled receptor</keyword>
<comment type="similarity">
    <text evidence="2 11">Belongs to the G-protein coupled receptor T2R family.</text>
</comment>
<evidence type="ECO:0000256" key="8">
    <source>
        <dbReference type="ARBA" id="ARBA00023136"/>
    </source>
</evidence>
<keyword evidence="3 12" id="KW-0919">Taste</keyword>
<evidence type="ECO:0000313" key="15">
    <source>
        <dbReference type="Proteomes" id="UP000770717"/>
    </source>
</evidence>
<evidence type="ECO:0000256" key="1">
    <source>
        <dbReference type="ARBA" id="ARBA00004141"/>
    </source>
</evidence>
<dbReference type="InterPro" id="IPR007960">
    <property type="entry name" value="TAS2R"/>
</dbReference>
<keyword evidence="10 12" id="KW-0807">Transducer</keyword>
<evidence type="ECO:0000256" key="11">
    <source>
        <dbReference type="RuleBase" id="RU004423"/>
    </source>
</evidence>
<evidence type="ECO:0000256" key="2">
    <source>
        <dbReference type="ARBA" id="ARBA00007376"/>
    </source>
</evidence>
<reference evidence="14" key="1">
    <citation type="thesis" date="2020" institute="ProQuest LLC" country="789 East Eisenhower Parkway, Ann Arbor, MI, USA">
        <title>Comparative Genomics and Chromosome Evolution.</title>
        <authorList>
            <person name="Mudd A.B."/>
        </authorList>
    </citation>
    <scope>NUCLEOTIDE SEQUENCE</scope>
    <source>
        <strain evidence="14">HN-11 Male</strain>
        <tissue evidence="14">Kidney and liver</tissue>
    </source>
</reference>
<evidence type="ECO:0000256" key="10">
    <source>
        <dbReference type="ARBA" id="ARBA00023224"/>
    </source>
</evidence>
<evidence type="ECO:0000256" key="5">
    <source>
        <dbReference type="ARBA" id="ARBA00022692"/>
    </source>
</evidence>
<keyword evidence="9 12" id="KW-0675">Receptor</keyword>
<sequence length="272" mass="31018">MNNSRTRDMKVIGNILLVLAICTLCYSCMLVFNTFTYLLNDWIYVFRYLFYTVRFLVVYTTSSSCWFSSCLCFFYFVKIVNIGSGVFMWIQMNINKVISWMIVVSALVSAVSSPLYIVELTKQFARNTSATIINNDDREHVENQITNQNLFFLINCAPIFIMVVTTVSTAITLIKHRQKMSSNLGASTGINTSIYGSAICTMVYFVVSYSLLAVILVLYSLNIFDIQHPAYWVLLAFVYFIPVSQSGFIIYGTSHLKKAWLQMLHSVKCNGL</sequence>
<comment type="caution">
    <text evidence="14">The sequence shown here is derived from an EMBL/GenBank/DDBJ whole genome shotgun (WGS) entry which is preliminary data.</text>
</comment>
<comment type="subcellular location">
    <subcellularLocation>
        <location evidence="1 12">Membrane</location>
        <topology evidence="1 12">Multi-pass membrane protein</topology>
    </subcellularLocation>
</comment>
<dbReference type="GO" id="GO:0033038">
    <property type="term" value="F:bitter taste receptor activity"/>
    <property type="evidence" value="ECO:0007669"/>
    <property type="project" value="InterPro"/>
</dbReference>
<evidence type="ECO:0000313" key="14">
    <source>
        <dbReference type="EMBL" id="KAG9463494.1"/>
    </source>
</evidence>
<dbReference type="OrthoDB" id="8876749at2759"/>
<protein>
    <recommendedName>
        <fullName evidence="12">Taste receptor type 2</fullName>
    </recommendedName>
</protein>
<evidence type="ECO:0000256" key="4">
    <source>
        <dbReference type="ARBA" id="ARBA00022606"/>
    </source>
</evidence>
<keyword evidence="4 12" id="KW-0716">Sensory transduction</keyword>
<evidence type="ECO:0000256" key="13">
    <source>
        <dbReference type="SAM" id="Phobius"/>
    </source>
</evidence>
<feature type="transmembrane region" description="Helical" evidence="13">
    <location>
        <begin position="55"/>
        <end position="77"/>
    </location>
</feature>